<dbReference type="Pfam" id="PF02771">
    <property type="entry name" value="Acyl-CoA_dh_N"/>
    <property type="match status" value="1"/>
</dbReference>
<protein>
    <submittedName>
        <fullName evidence="4">Monooxygenase</fullName>
    </submittedName>
</protein>
<sequence>MSSVLQFPAPDARPAPAPISAVDALTLAEPLAERLAASAVARDQSGGHAREERELIRASGLLTLTIPTEHGGLGASWPTFYQVLRRLAQADSALAHVFGFHHLQLAGVLLYGNDSQQHRLLAQTLAHRWFWGNALNPLDKRLLASDARSGYSLEGIKSFASGSIGSNLLTISAWHPPTATALIAVVPTDAPGVTVNADWDAFGQKQTDSGTVSFDAVHLSAQDVLQPPGVTPTPRATLRSQIAQLIMTNLYLGIAQGALQEALHFNRDQARPWFQSGVAASADDPFIQHRYGELWLKVRPAEVLADAAANVLQQAWDRGTALTAADRGEVAIAVAEAKVLSHRAAIEIGSQLFELTGARSTSARYGLDRFWRNARVHTLHDPVDYKLRDLGRYALTGAHPEPTAYS</sequence>
<dbReference type="GO" id="GO:0004497">
    <property type="term" value="F:monooxygenase activity"/>
    <property type="evidence" value="ECO:0007669"/>
    <property type="project" value="UniProtKB-KW"/>
</dbReference>
<proteinExistence type="predicted"/>
<dbReference type="GO" id="GO:0006552">
    <property type="term" value="P:L-leucine catabolic process"/>
    <property type="evidence" value="ECO:0007669"/>
    <property type="project" value="TreeGrafter"/>
</dbReference>
<dbReference type="RefSeq" id="WP_268148794.1">
    <property type="nucleotide sequence ID" value="NZ_JAPPUW010000005.1"/>
</dbReference>
<comment type="caution">
    <text evidence="4">The sequence shown here is derived from an EMBL/GenBank/DDBJ whole genome shotgun (WGS) entry which is preliminary data.</text>
</comment>
<dbReference type="InterPro" id="IPR036250">
    <property type="entry name" value="AcylCo_DH-like_C"/>
</dbReference>
<evidence type="ECO:0000313" key="4">
    <source>
        <dbReference type="EMBL" id="MDG0862410.1"/>
    </source>
</evidence>
<keyword evidence="1" id="KW-0560">Oxidoreductase</keyword>
<gene>
    <name evidence="4" type="ORF">EXJ73_07990</name>
</gene>
<accession>A0A9X4R4C3</accession>
<dbReference type="SUPFAM" id="SSF47203">
    <property type="entry name" value="Acyl-CoA dehydrogenase C-terminal domain-like"/>
    <property type="match status" value="1"/>
</dbReference>
<dbReference type="InterPro" id="IPR013107">
    <property type="entry name" value="Acyl-CoA_DH_C"/>
</dbReference>
<dbReference type="InterPro" id="IPR009100">
    <property type="entry name" value="AcylCoA_DH/oxidase_NM_dom_sf"/>
</dbReference>
<dbReference type="Gene3D" id="1.10.540.10">
    <property type="entry name" value="Acyl-CoA dehydrogenase/oxidase, N-terminal domain"/>
    <property type="match status" value="1"/>
</dbReference>
<dbReference type="EMBL" id="SGUG01000009">
    <property type="protein sequence ID" value="MDG0862410.1"/>
    <property type="molecule type" value="Genomic_DNA"/>
</dbReference>
<evidence type="ECO:0000259" key="3">
    <source>
        <dbReference type="Pfam" id="PF08028"/>
    </source>
</evidence>
<feature type="domain" description="Acyl-CoA dehydrogenase C-terminal" evidence="3">
    <location>
        <begin position="250"/>
        <end position="381"/>
    </location>
</feature>
<dbReference type="SUPFAM" id="SSF56645">
    <property type="entry name" value="Acyl-CoA dehydrogenase NM domain-like"/>
    <property type="match status" value="1"/>
</dbReference>
<dbReference type="Gene3D" id="2.40.110.10">
    <property type="entry name" value="Butyryl-CoA Dehydrogenase, subunit A, domain 2"/>
    <property type="match status" value="1"/>
</dbReference>
<keyword evidence="4" id="KW-0503">Monooxygenase</keyword>
<dbReference type="Gene3D" id="1.20.140.10">
    <property type="entry name" value="Butyryl-CoA Dehydrogenase, subunit A, domain 3"/>
    <property type="match status" value="1"/>
</dbReference>
<dbReference type="GO" id="GO:0008470">
    <property type="term" value="F:3-methylbutanoyl-CoA dehydrogenase activity"/>
    <property type="evidence" value="ECO:0007669"/>
    <property type="project" value="TreeGrafter"/>
</dbReference>
<evidence type="ECO:0000259" key="2">
    <source>
        <dbReference type="Pfam" id="PF02771"/>
    </source>
</evidence>
<dbReference type="Proteomes" id="UP001152766">
    <property type="component" value="Unassembled WGS sequence"/>
</dbReference>
<dbReference type="AlphaFoldDB" id="A0A9X4R4C3"/>
<dbReference type="PANTHER" id="PTHR43884">
    <property type="entry name" value="ACYL-COA DEHYDROGENASE"/>
    <property type="match status" value="1"/>
</dbReference>
<dbReference type="PIRSF" id="PIRSF016578">
    <property type="entry name" value="HsaA"/>
    <property type="match status" value="1"/>
</dbReference>
<dbReference type="GO" id="GO:0050660">
    <property type="term" value="F:flavin adenine dinucleotide binding"/>
    <property type="evidence" value="ECO:0007669"/>
    <property type="project" value="InterPro"/>
</dbReference>
<dbReference type="InterPro" id="IPR037069">
    <property type="entry name" value="AcylCoA_DH/ox_N_sf"/>
</dbReference>
<evidence type="ECO:0000256" key="1">
    <source>
        <dbReference type="ARBA" id="ARBA00023002"/>
    </source>
</evidence>
<dbReference type="InterPro" id="IPR013786">
    <property type="entry name" value="AcylCoA_DH/ox_N"/>
</dbReference>
<keyword evidence="5" id="KW-1185">Reference proteome</keyword>
<reference evidence="4" key="1">
    <citation type="submission" date="2019-02" db="EMBL/GenBank/DDBJ databases">
        <title>Draft genome of the type strain Pelomonas aquatica CCUG 52575T.</title>
        <authorList>
            <person name="Gomila M."/>
            <person name="Lalucat J."/>
        </authorList>
    </citation>
    <scope>NUCLEOTIDE SEQUENCE</scope>
    <source>
        <strain evidence="4">CCUG 52575</strain>
    </source>
</reference>
<organism evidence="4 5">
    <name type="scientific">Pelomonas aquatica</name>
    <dbReference type="NCBI Taxonomy" id="431058"/>
    <lineage>
        <taxon>Bacteria</taxon>
        <taxon>Pseudomonadati</taxon>
        <taxon>Pseudomonadota</taxon>
        <taxon>Betaproteobacteria</taxon>
        <taxon>Burkholderiales</taxon>
        <taxon>Sphaerotilaceae</taxon>
        <taxon>Roseateles</taxon>
    </lineage>
</organism>
<dbReference type="PANTHER" id="PTHR43884:SF12">
    <property type="entry name" value="ISOVALERYL-COA DEHYDROGENASE, MITOCHONDRIAL-RELATED"/>
    <property type="match status" value="1"/>
</dbReference>
<dbReference type="Pfam" id="PF08028">
    <property type="entry name" value="Acyl-CoA_dh_2"/>
    <property type="match status" value="1"/>
</dbReference>
<dbReference type="InterPro" id="IPR046373">
    <property type="entry name" value="Acyl-CoA_Oxase/DH_mid-dom_sf"/>
</dbReference>
<evidence type="ECO:0000313" key="5">
    <source>
        <dbReference type="Proteomes" id="UP001152766"/>
    </source>
</evidence>
<name>A0A9X4R4C3_9BURK</name>
<feature type="domain" description="Acyl-CoA dehydrogenase/oxidase N-terminal" evidence="2">
    <location>
        <begin position="31"/>
        <end position="125"/>
    </location>
</feature>